<keyword evidence="2" id="KW-0732">Signal</keyword>
<dbReference type="EMBL" id="JAERQJ010000003">
    <property type="protein sequence ID" value="MBL0683915.1"/>
    <property type="molecule type" value="Genomic_DNA"/>
</dbReference>
<proteinExistence type="predicted"/>
<dbReference type="Proteomes" id="UP000651057">
    <property type="component" value="Unassembled WGS sequence"/>
</dbReference>
<dbReference type="Pfam" id="PF13174">
    <property type="entry name" value="TPR_6"/>
    <property type="match status" value="2"/>
</dbReference>
<dbReference type="InterPro" id="IPR039340">
    <property type="entry name" value="Tfc4/TFIIIC-102/Sfc4"/>
</dbReference>
<dbReference type="Pfam" id="PF14559">
    <property type="entry name" value="TPR_19"/>
    <property type="match status" value="1"/>
</dbReference>
<dbReference type="PANTHER" id="PTHR23082">
    <property type="entry name" value="TRANSCRIPTION INITIATION FACTOR IIIC TFIIIC , POLYPEPTIDE 3-RELATED"/>
    <property type="match status" value="1"/>
</dbReference>
<dbReference type="GO" id="GO:0000127">
    <property type="term" value="C:transcription factor TFIIIC complex"/>
    <property type="evidence" value="ECO:0007669"/>
    <property type="project" value="TreeGrafter"/>
</dbReference>
<sequence length="595" mass="69498">MRFVFLYISLFLTLSAFSQSEQLAKNYMQQGQYEKALSIYQKLYNKNPNRNSYLLGLVESFQQLEQFNEAEKILLRRVEKNPNNAQIIVELGHHYDLQGKPEQARLYYDKAIKAFENSNVNHAYSLAQTFEKYSLLDEAALVYEKGMENNPRANFNVQLAKIYGEQGKLEKMFGSYLSLLQVQPNYINIVQRNFSDYISNDPSNEANVIFRKLLIKRLQQNPDILYNEMLSWLFIQQKEYKKAFVQEKAIYKRKEEGPQGIIDLARIAISEKDIKSATEILNYILETPVSRDLKLTAHKIILKAKVDNANKKEYKSIVEQYNAVFTEYGKSRETIGLQIDYAHFLAFNQDQKQEAIRFLKDIIKRERLSRFQSSRIKMKIADILVLDQKFNQALIYYTQVQNALKNNFLAQDARFKVAKTSYYKGDFKWAQTQLDVLKSSTSQLIANDAMELSLIISDNSLEDSTQTALKIFAKADLLAFQNKNEEAIAMYEKILTQHRGEKIEDEAFLRQAKLYEAEKQFEKAKVNYLKIIEFYNDDILADDAYYWLAELYVNELGAPEKAKELYEKIIFNHADSIFFVNARKKYRALRGDAIN</sequence>
<gene>
    <name evidence="3" type="ORF">JJQ60_10335</name>
</gene>
<feature type="repeat" description="TPR" evidence="1">
    <location>
        <begin position="17"/>
        <end position="50"/>
    </location>
</feature>
<dbReference type="Pfam" id="PF13432">
    <property type="entry name" value="TPR_16"/>
    <property type="match status" value="1"/>
</dbReference>
<dbReference type="SMART" id="SM00028">
    <property type="entry name" value="TPR"/>
    <property type="match status" value="7"/>
</dbReference>
<dbReference type="SUPFAM" id="SSF48452">
    <property type="entry name" value="TPR-like"/>
    <property type="match status" value="2"/>
</dbReference>
<accession>A0A937A2S7</accession>
<dbReference type="RefSeq" id="WP_201919354.1">
    <property type="nucleotide sequence ID" value="NZ_BAABAX010000005.1"/>
</dbReference>
<reference evidence="3" key="1">
    <citation type="submission" date="2021-01" db="EMBL/GenBank/DDBJ databases">
        <authorList>
            <person name="Zhong Y.L."/>
        </authorList>
    </citation>
    <scope>NUCLEOTIDE SEQUENCE</scope>
    <source>
        <strain evidence="3">KCTC 23302</strain>
    </source>
</reference>
<evidence type="ECO:0000313" key="3">
    <source>
        <dbReference type="EMBL" id="MBL0683915.1"/>
    </source>
</evidence>
<comment type="caution">
    <text evidence="3">The sequence shown here is derived from an EMBL/GenBank/DDBJ whole genome shotgun (WGS) entry which is preliminary data.</text>
</comment>
<evidence type="ECO:0000256" key="1">
    <source>
        <dbReference type="PROSITE-ProRule" id="PRU00339"/>
    </source>
</evidence>
<organism evidence="3 4">
    <name type="scientific">Aquimarina mytili</name>
    <dbReference type="NCBI Taxonomy" id="874423"/>
    <lineage>
        <taxon>Bacteria</taxon>
        <taxon>Pseudomonadati</taxon>
        <taxon>Bacteroidota</taxon>
        <taxon>Flavobacteriia</taxon>
        <taxon>Flavobacteriales</taxon>
        <taxon>Flavobacteriaceae</taxon>
        <taxon>Aquimarina</taxon>
    </lineage>
</organism>
<dbReference type="GO" id="GO:0006383">
    <property type="term" value="P:transcription by RNA polymerase III"/>
    <property type="evidence" value="ECO:0007669"/>
    <property type="project" value="InterPro"/>
</dbReference>
<feature type="chain" id="PRO_5037542807" evidence="2">
    <location>
        <begin position="19"/>
        <end position="595"/>
    </location>
</feature>
<evidence type="ECO:0000313" key="4">
    <source>
        <dbReference type="Proteomes" id="UP000651057"/>
    </source>
</evidence>
<name>A0A937A2S7_9FLAO</name>
<feature type="signal peptide" evidence="2">
    <location>
        <begin position="1"/>
        <end position="18"/>
    </location>
</feature>
<dbReference type="InterPro" id="IPR019734">
    <property type="entry name" value="TPR_rpt"/>
</dbReference>
<dbReference type="PANTHER" id="PTHR23082:SF0">
    <property type="entry name" value="GENERAL TRANSCRIPTION FACTOR 3C POLYPEPTIDE 3"/>
    <property type="match status" value="1"/>
</dbReference>
<dbReference type="AlphaFoldDB" id="A0A937A2S7"/>
<protein>
    <submittedName>
        <fullName evidence="3">Tetratricopeptide repeat protein</fullName>
    </submittedName>
</protein>
<dbReference type="Gene3D" id="1.25.40.10">
    <property type="entry name" value="Tetratricopeptide repeat domain"/>
    <property type="match status" value="3"/>
</dbReference>
<evidence type="ECO:0000256" key="2">
    <source>
        <dbReference type="SAM" id="SignalP"/>
    </source>
</evidence>
<feature type="repeat" description="TPR" evidence="1">
    <location>
        <begin position="85"/>
        <end position="118"/>
    </location>
</feature>
<keyword evidence="1" id="KW-0802">TPR repeat</keyword>
<dbReference type="PROSITE" id="PS50005">
    <property type="entry name" value="TPR"/>
    <property type="match status" value="2"/>
</dbReference>
<dbReference type="InterPro" id="IPR011990">
    <property type="entry name" value="TPR-like_helical_dom_sf"/>
</dbReference>
<keyword evidence="4" id="KW-1185">Reference proteome</keyword>